<dbReference type="SUPFAM" id="SSF54713">
    <property type="entry name" value="Elongation factor Ts (EF-Ts), dimerisation domain"/>
    <property type="match status" value="1"/>
</dbReference>
<dbReference type="InterPro" id="IPR014039">
    <property type="entry name" value="Transl_elong_EFTs/EF1B_dimer"/>
</dbReference>
<feature type="domain" description="Translation elongation factor EFTs/EF1B dimerisation" evidence="7">
    <location>
        <begin position="83"/>
        <end position="307"/>
    </location>
</feature>
<dbReference type="PANTHER" id="PTHR11741:SF0">
    <property type="entry name" value="ELONGATION FACTOR TS, MITOCHONDRIAL"/>
    <property type="match status" value="1"/>
</dbReference>
<evidence type="ECO:0000313" key="9">
    <source>
        <dbReference type="RefSeq" id="XP_018495377.1"/>
    </source>
</evidence>
<dbReference type="GO" id="GO:0003746">
    <property type="term" value="F:translation elongation factor activity"/>
    <property type="evidence" value="ECO:0007669"/>
    <property type="project" value="UniProtKB-UniRule"/>
</dbReference>
<sequence length="317" mass="34999">MVFLSRLLRADICKQSLLSLRKSTGHSFQHCKKALEHSNNDINEAVKWLESEAVKQGWTKLERAAARATKEGVFGVARIENVAAVTEVNCETDFVARNSELRGFAARVSEGLCGEFAEKAPIGLKQISWEEISQLILGEQSIEESRARLVAKLGENLNVRRSLVVSPPDGEKVAVSCHPDGTFGRYGAAIFYKGGNAEIAEKLCRHIIGMRPIAIGTEEDLARAKKARDAYKGQAKEAASDKQDAAASGTEGPGGEGEEEAEEEAPESVDEDLLLLQNYVFDQDLKVADILREHDMEIMKFWRFECGDELMESKARE</sequence>
<feature type="region of interest" description="Disordered" evidence="6">
    <location>
        <begin position="232"/>
        <end position="268"/>
    </location>
</feature>
<dbReference type="Gene3D" id="3.30.479.20">
    <property type="entry name" value="Elongation factor Ts, dimerisation domain"/>
    <property type="match status" value="2"/>
</dbReference>
<comment type="subcellular location">
    <subcellularLocation>
        <location evidence="4">Mitochondrion</location>
    </subcellularLocation>
</comment>
<dbReference type="GO" id="GO:0005739">
    <property type="term" value="C:mitochondrion"/>
    <property type="evidence" value="ECO:0007669"/>
    <property type="project" value="UniProtKB-SubCell"/>
</dbReference>
<keyword evidence="3 4" id="KW-0648">Protein biosynthesis</keyword>
<reference evidence="9" key="1">
    <citation type="submission" date="2025-08" db="UniProtKB">
        <authorList>
            <consortium name="RefSeq"/>
        </authorList>
    </citation>
    <scope>IDENTIFICATION</scope>
</reference>
<dbReference type="KEGG" id="goe:100899189"/>
<accession>A0AAJ7L661</accession>
<comment type="function">
    <text evidence="4 5">Associates with the EF-Tu.GDP complex and induces the exchange of GDP to GTP. It remains bound to the aminoacyl-tRNA.EF-Tu.GTP complex up to the GTP hydrolysis stage on the ribosome.</text>
</comment>
<proteinExistence type="inferred from homology"/>
<dbReference type="InterPro" id="IPR018101">
    <property type="entry name" value="Transl_elong_Ts_CS"/>
</dbReference>
<dbReference type="Pfam" id="PF25025">
    <property type="entry name" value="EF-Ts_N"/>
    <property type="match status" value="1"/>
</dbReference>
<dbReference type="Gene3D" id="1.10.8.10">
    <property type="entry name" value="DNA helicase RuvA subunit, C-terminal domain"/>
    <property type="match status" value="1"/>
</dbReference>
<dbReference type="RefSeq" id="XP_018495377.1">
    <property type="nucleotide sequence ID" value="XM_018639861.2"/>
</dbReference>
<dbReference type="PANTHER" id="PTHR11741">
    <property type="entry name" value="ELONGATION FACTOR TS"/>
    <property type="match status" value="1"/>
</dbReference>
<evidence type="ECO:0000256" key="3">
    <source>
        <dbReference type="ARBA" id="ARBA00022917"/>
    </source>
</evidence>
<name>A0AAJ7L661_9ACAR</name>
<dbReference type="InterPro" id="IPR009060">
    <property type="entry name" value="UBA-like_sf"/>
</dbReference>
<evidence type="ECO:0000259" key="7">
    <source>
        <dbReference type="Pfam" id="PF00889"/>
    </source>
</evidence>
<dbReference type="InterPro" id="IPR001816">
    <property type="entry name" value="Transl_elong_EFTs/EF1B"/>
</dbReference>
<dbReference type="Pfam" id="PF00889">
    <property type="entry name" value="EF_TS"/>
    <property type="match status" value="1"/>
</dbReference>
<dbReference type="NCBIfam" id="TIGR00116">
    <property type="entry name" value="tsf"/>
    <property type="match status" value="1"/>
</dbReference>
<evidence type="ECO:0000256" key="4">
    <source>
        <dbReference type="HAMAP-Rule" id="MF_03135"/>
    </source>
</evidence>
<comment type="similarity">
    <text evidence="1 4 5">Belongs to the EF-Ts family.</text>
</comment>
<dbReference type="AlphaFoldDB" id="A0AAJ7L661"/>
<dbReference type="InterPro" id="IPR036402">
    <property type="entry name" value="EF-Ts_dimer_sf"/>
</dbReference>
<protein>
    <recommendedName>
        <fullName evidence="4">Elongation factor Ts, mitochondrial</fullName>
        <shortName evidence="4">EF-Ts</shortName>
        <shortName evidence="4">EF-TsMt</shortName>
    </recommendedName>
</protein>
<dbReference type="Proteomes" id="UP000694867">
    <property type="component" value="Unplaced"/>
</dbReference>
<keyword evidence="8" id="KW-1185">Reference proteome</keyword>
<dbReference type="SUPFAM" id="SSF46934">
    <property type="entry name" value="UBA-like"/>
    <property type="match status" value="1"/>
</dbReference>
<evidence type="ECO:0000256" key="5">
    <source>
        <dbReference type="RuleBase" id="RU000642"/>
    </source>
</evidence>
<keyword evidence="4" id="KW-0496">Mitochondrion</keyword>
<evidence type="ECO:0000313" key="8">
    <source>
        <dbReference type="Proteomes" id="UP000694867"/>
    </source>
</evidence>
<evidence type="ECO:0000256" key="2">
    <source>
        <dbReference type="ARBA" id="ARBA00022768"/>
    </source>
</evidence>
<evidence type="ECO:0000256" key="6">
    <source>
        <dbReference type="SAM" id="MobiDB-lite"/>
    </source>
</evidence>
<feature type="compositionally biased region" description="Basic and acidic residues" evidence="6">
    <location>
        <begin position="232"/>
        <end position="244"/>
    </location>
</feature>
<dbReference type="GeneID" id="100899189"/>
<gene>
    <name evidence="9" type="primary">LOC100899189</name>
</gene>
<dbReference type="CTD" id="35060"/>
<dbReference type="GO" id="GO:0070125">
    <property type="term" value="P:mitochondrial translational elongation"/>
    <property type="evidence" value="ECO:0007669"/>
    <property type="project" value="TreeGrafter"/>
</dbReference>
<keyword evidence="2 4" id="KW-0251">Elongation factor</keyword>
<dbReference type="HAMAP" id="MF_00050">
    <property type="entry name" value="EF_Ts"/>
    <property type="match status" value="1"/>
</dbReference>
<feature type="compositionally biased region" description="Acidic residues" evidence="6">
    <location>
        <begin position="256"/>
        <end position="268"/>
    </location>
</feature>
<dbReference type="CDD" id="cd14275">
    <property type="entry name" value="UBA_EF-Ts"/>
    <property type="match status" value="1"/>
</dbReference>
<evidence type="ECO:0000256" key="1">
    <source>
        <dbReference type="ARBA" id="ARBA00005532"/>
    </source>
</evidence>
<organism evidence="8 9">
    <name type="scientific">Galendromus occidentalis</name>
    <name type="common">western predatory mite</name>
    <dbReference type="NCBI Taxonomy" id="34638"/>
    <lineage>
        <taxon>Eukaryota</taxon>
        <taxon>Metazoa</taxon>
        <taxon>Ecdysozoa</taxon>
        <taxon>Arthropoda</taxon>
        <taxon>Chelicerata</taxon>
        <taxon>Arachnida</taxon>
        <taxon>Acari</taxon>
        <taxon>Parasitiformes</taxon>
        <taxon>Mesostigmata</taxon>
        <taxon>Gamasina</taxon>
        <taxon>Phytoseioidea</taxon>
        <taxon>Phytoseiidae</taxon>
        <taxon>Typhlodrominae</taxon>
        <taxon>Galendromus</taxon>
    </lineage>
</organism>
<dbReference type="PROSITE" id="PS01127">
    <property type="entry name" value="EF_TS_2"/>
    <property type="match status" value="1"/>
</dbReference>